<evidence type="ECO:0000256" key="8">
    <source>
        <dbReference type="PROSITE-ProRule" id="PRU00221"/>
    </source>
</evidence>
<evidence type="ECO:0000256" key="9">
    <source>
        <dbReference type="SAM" id="MobiDB-lite"/>
    </source>
</evidence>
<evidence type="ECO:0000256" key="7">
    <source>
        <dbReference type="ARBA" id="ARBA00023242"/>
    </source>
</evidence>
<feature type="compositionally biased region" description="Pro residues" evidence="9">
    <location>
        <begin position="32"/>
        <end position="41"/>
    </location>
</feature>
<dbReference type="PROSITE" id="PS50294">
    <property type="entry name" value="WD_REPEATS_REGION"/>
    <property type="match status" value="1"/>
</dbReference>
<proteinExistence type="predicted"/>
<dbReference type="GO" id="GO:0045943">
    <property type="term" value="P:positive regulation of transcription by RNA polymerase I"/>
    <property type="evidence" value="ECO:0007669"/>
    <property type="project" value="InterPro"/>
</dbReference>
<feature type="compositionally biased region" description="Acidic residues" evidence="9">
    <location>
        <begin position="866"/>
        <end position="877"/>
    </location>
</feature>
<keyword evidence="7" id="KW-0539">Nucleus</keyword>
<dbReference type="InterPro" id="IPR015943">
    <property type="entry name" value="WD40/YVTN_repeat-like_dom_sf"/>
</dbReference>
<feature type="repeat" description="WD" evidence="8">
    <location>
        <begin position="114"/>
        <end position="156"/>
    </location>
</feature>
<dbReference type="GO" id="GO:0032040">
    <property type="term" value="C:small-subunit processome"/>
    <property type="evidence" value="ECO:0007669"/>
    <property type="project" value="InterPro"/>
</dbReference>
<reference evidence="11" key="2">
    <citation type="submission" date="2020-11" db="EMBL/GenBank/DDBJ databases">
        <authorList>
            <consortium name="DOE Joint Genome Institute"/>
            <person name="Kuo A."/>
            <person name="Miyauchi S."/>
            <person name="Kiss E."/>
            <person name="Drula E."/>
            <person name="Kohler A."/>
            <person name="Sanchez-Garcia M."/>
            <person name="Andreopoulos B."/>
            <person name="Barry K.W."/>
            <person name="Bonito G."/>
            <person name="Buee M."/>
            <person name="Carver A."/>
            <person name="Chen C."/>
            <person name="Cichocki N."/>
            <person name="Clum A."/>
            <person name="Culley D."/>
            <person name="Crous P.W."/>
            <person name="Fauchery L."/>
            <person name="Girlanda M."/>
            <person name="Hayes R."/>
            <person name="Keri Z."/>
            <person name="Labutti K."/>
            <person name="Lipzen A."/>
            <person name="Lombard V."/>
            <person name="Magnuson J."/>
            <person name="Maillard F."/>
            <person name="Morin E."/>
            <person name="Murat C."/>
            <person name="Nolan M."/>
            <person name="Ohm R."/>
            <person name="Pangilinan J."/>
            <person name="Pereira M."/>
            <person name="Perotto S."/>
            <person name="Peter M."/>
            <person name="Riley R."/>
            <person name="Sitrit Y."/>
            <person name="Stielow B."/>
            <person name="Szollosi G."/>
            <person name="Zifcakova L."/>
            <person name="Stursova M."/>
            <person name="Spatafora J.W."/>
            <person name="Tedersoo L."/>
            <person name="Vaario L.-M."/>
            <person name="Yamada A."/>
            <person name="Yan M."/>
            <person name="Wang P."/>
            <person name="Xu J."/>
            <person name="Bruns T."/>
            <person name="Baldrian P."/>
            <person name="Vilgalys R."/>
            <person name="Henrissat B."/>
            <person name="Grigoriev I.V."/>
            <person name="Hibbett D."/>
            <person name="Nagy L.G."/>
            <person name="Martin F.M."/>
        </authorList>
    </citation>
    <scope>NUCLEOTIDE SEQUENCE</scope>
    <source>
        <strain evidence="11">UH-Tt-Lm1</strain>
    </source>
</reference>
<dbReference type="PROSITE" id="PS50082">
    <property type="entry name" value="WD_REPEATS_2"/>
    <property type="match status" value="2"/>
</dbReference>
<dbReference type="OrthoDB" id="4096at2759"/>
<sequence>MARPLENGPPDQRVAKTRTKPRKSKGKGVLLPPQPDLPSEPGPSSETAAETEDIWSWTSLADSSVSTHPAVFTKDGRYFFSIVGSSVKIHASSTGHVISTLSVTTLGGSTSRSDGGHTAKITSALLNPHNPFQLITASLDGCIKFWDYLDGTLLQTIRLPQPIFMVAAHDKVKDYIFAVTSRGTKRQTAAGKITSEENAHLYRVSLSPTQETVGLPVQESSEVIGIGKLRTPNGLAVSPSGSWVVVISGHKAHIASTTNPRAGFKKFTSPEHLTCLTFHPTDDCFATGDSKGAIRLWYCLTDGSLSEASGLEKRAQTTSFHWHAHAVASLAFTPNGAYLLSGGEEAVLVIWQLHTNKKEFVPRVGAPITTIAISPAGEKEEEYLLGLSDSTHTFIGSGSLKISRTFSQLKLDPLINPDAPSTSTLPFAVHPLSSSLVLTSSHPSSLQAYSPSNSRLLYDIEVSPSNRVSRKDEKNLEPSRVRHVAISTSGEWLATVDVRIGDEGFQPEVYLKIWWWDRKSGFWILNSRINRPHGMNEVTSISFSPVLDKEKMLLVTTGEDKKVKTWRMRKNIDRKGEVEDFWVPRSSSHYRSESPSHASWSNDASLIAVAADPFVPIYDSATNALAQVLVAPECGRVCSVHFLGSSGRFLAVAGERNLVLWDLVSQTIKWHFRSGLPIGQVVAHPSEDKLALLQPRKNTTSTQQETRALLFRPCSGIPFRTCSIPFGVRNVTWYSLAQETSSNFNLVGVTDSWGVALFGDDVKSPSLEGTTATQIAGDAYLPRKNTLLQDIFGRSLFDDVTHPTSSTETPAFVPRQGKQAVTSFFDAPAYLMPPLETVFDSIMQTFLTPRSTTESDEGHGQQAEKDGEEMDVDEDPVTEQAAPLIVKNTTRVANEREMHEFVELFKQYGLIAAGSRKSTSHPHLNGINGVPTRSNGVVPSPAPTKVNGITSTPSTERKGKPPVEAPRAQAGPPSASTTPVNAGKKRKKSSG</sequence>
<feature type="compositionally biased region" description="Basic and acidic residues" evidence="9">
    <location>
        <begin position="856"/>
        <end position="865"/>
    </location>
</feature>
<dbReference type="Pfam" id="PF23769">
    <property type="entry name" value="Beta-prop_WDR75_2nd"/>
    <property type="match status" value="1"/>
</dbReference>
<comment type="subcellular location">
    <subcellularLocation>
        <location evidence="1">Nucleus</location>
        <location evidence="1">Nucleolus</location>
    </subcellularLocation>
</comment>
<dbReference type="InterPro" id="IPR001680">
    <property type="entry name" value="WD40_rpt"/>
</dbReference>
<evidence type="ECO:0000256" key="5">
    <source>
        <dbReference type="ARBA" id="ARBA00022737"/>
    </source>
</evidence>
<organism evidence="11 12">
    <name type="scientific">Thelephora terrestris</name>
    <dbReference type="NCBI Taxonomy" id="56493"/>
    <lineage>
        <taxon>Eukaryota</taxon>
        <taxon>Fungi</taxon>
        <taxon>Dikarya</taxon>
        <taxon>Basidiomycota</taxon>
        <taxon>Agaricomycotina</taxon>
        <taxon>Agaricomycetes</taxon>
        <taxon>Thelephorales</taxon>
        <taxon>Thelephoraceae</taxon>
        <taxon>Thelephora</taxon>
    </lineage>
</organism>
<dbReference type="GO" id="GO:0003723">
    <property type="term" value="F:RNA binding"/>
    <property type="evidence" value="ECO:0007669"/>
    <property type="project" value="InterPro"/>
</dbReference>
<accession>A0A9P6HGL3</accession>
<keyword evidence="5" id="KW-0677">Repeat</keyword>
<dbReference type="GO" id="GO:2000234">
    <property type="term" value="P:positive regulation of rRNA processing"/>
    <property type="evidence" value="ECO:0007669"/>
    <property type="project" value="TreeGrafter"/>
</dbReference>
<evidence type="ECO:0000313" key="11">
    <source>
        <dbReference type="EMBL" id="KAF9786851.1"/>
    </source>
</evidence>
<dbReference type="Pfam" id="PF23869">
    <property type="entry name" value="Beta-prop_WDR75_1st"/>
    <property type="match status" value="1"/>
</dbReference>
<dbReference type="GO" id="GO:0006364">
    <property type="term" value="P:rRNA processing"/>
    <property type="evidence" value="ECO:0007669"/>
    <property type="project" value="UniProtKB-KW"/>
</dbReference>
<keyword evidence="6" id="KW-0804">Transcription</keyword>
<feature type="domain" description="WD repeat-containing protein 75 second beta-propeller" evidence="10">
    <location>
        <begin position="429"/>
        <end position="716"/>
    </location>
</feature>
<evidence type="ECO:0000256" key="2">
    <source>
        <dbReference type="ARBA" id="ARBA00022517"/>
    </source>
</evidence>
<keyword evidence="4 8" id="KW-0853">WD repeat</keyword>
<protein>
    <submittedName>
        <fullName evidence="11">WD40 repeat-like protein</fullName>
    </submittedName>
</protein>
<dbReference type="InterPro" id="IPR053826">
    <property type="entry name" value="WDR75"/>
</dbReference>
<name>A0A9P6HGL3_9AGAM</name>
<feature type="repeat" description="WD" evidence="8">
    <location>
        <begin position="320"/>
        <end position="361"/>
    </location>
</feature>
<feature type="compositionally biased region" description="Basic residues" evidence="9">
    <location>
        <begin position="15"/>
        <end position="26"/>
    </location>
</feature>
<dbReference type="SMART" id="SM00320">
    <property type="entry name" value="WD40"/>
    <property type="match status" value="5"/>
</dbReference>
<dbReference type="EMBL" id="WIUZ02000005">
    <property type="protein sequence ID" value="KAF9786851.1"/>
    <property type="molecule type" value="Genomic_DNA"/>
</dbReference>
<dbReference type="AlphaFoldDB" id="A0A9P6HGL3"/>
<evidence type="ECO:0000256" key="6">
    <source>
        <dbReference type="ARBA" id="ARBA00023163"/>
    </source>
</evidence>
<comment type="caution">
    <text evidence="11">The sequence shown here is derived from an EMBL/GenBank/DDBJ whole genome shotgun (WGS) entry which is preliminary data.</text>
</comment>
<keyword evidence="2" id="KW-0690">Ribosome biogenesis</keyword>
<dbReference type="SUPFAM" id="SSF101908">
    <property type="entry name" value="Putative isomerase YbhE"/>
    <property type="match status" value="1"/>
</dbReference>
<feature type="region of interest" description="Disordered" evidence="9">
    <location>
        <begin position="1"/>
        <end position="50"/>
    </location>
</feature>
<evidence type="ECO:0000256" key="3">
    <source>
        <dbReference type="ARBA" id="ARBA00022552"/>
    </source>
</evidence>
<reference evidence="11" key="1">
    <citation type="journal article" date="2020" name="Nat. Commun.">
        <title>Large-scale genome sequencing of mycorrhizal fungi provides insights into the early evolution of symbiotic traits.</title>
        <authorList>
            <person name="Miyauchi S."/>
            <person name="Kiss E."/>
            <person name="Kuo A."/>
            <person name="Drula E."/>
            <person name="Kohler A."/>
            <person name="Sanchez-Garcia M."/>
            <person name="Morin E."/>
            <person name="Andreopoulos B."/>
            <person name="Barry K.W."/>
            <person name="Bonito G."/>
            <person name="Buee M."/>
            <person name="Carver A."/>
            <person name="Chen C."/>
            <person name="Cichocki N."/>
            <person name="Clum A."/>
            <person name="Culley D."/>
            <person name="Crous P.W."/>
            <person name="Fauchery L."/>
            <person name="Girlanda M."/>
            <person name="Hayes R.D."/>
            <person name="Keri Z."/>
            <person name="LaButti K."/>
            <person name="Lipzen A."/>
            <person name="Lombard V."/>
            <person name="Magnuson J."/>
            <person name="Maillard F."/>
            <person name="Murat C."/>
            <person name="Nolan M."/>
            <person name="Ohm R.A."/>
            <person name="Pangilinan J."/>
            <person name="Pereira M.F."/>
            <person name="Perotto S."/>
            <person name="Peter M."/>
            <person name="Pfister S."/>
            <person name="Riley R."/>
            <person name="Sitrit Y."/>
            <person name="Stielow J.B."/>
            <person name="Szollosi G."/>
            <person name="Zifcakova L."/>
            <person name="Stursova M."/>
            <person name="Spatafora J.W."/>
            <person name="Tedersoo L."/>
            <person name="Vaario L.M."/>
            <person name="Yamada A."/>
            <person name="Yan M."/>
            <person name="Wang P."/>
            <person name="Xu J."/>
            <person name="Bruns T."/>
            <person name="Baldrian P."/>
            <person name="Vilgalys R."/>
            <person name="Dunand C."/>
            <person name="Henrissat B."/>
            <person name="Grigoriev I.V."/>
            <person name="Hibbett D."/>
            <person name="Nagy L.G."/>
            <person name="Martin F.M."/>
        </authorList>
    </citation>
    <scope>NUCLEOTIDE SEQUENCE</scope>
    <source>
        <strain evidence="11">UH-Tt-Lm1</strain>
    </source>
</reference>
<feature type="region of interest" description="Disordered" evidence="9">
    <location>
        <begin position="916"/>
        <end position="991"/>
    </location>
</feature>
<dbReference type="Gene3D" id="2.130.10.10">
    <property type="entry name" value="YVTN repeat-like/Quinoprotein amine dehydrogenase"/>
    <property type="match status" value="3"/>
</dbReference>
<keyword evidence="3" id="KW-0698">rRNA processing</keyword>
<feature type="region of interest" description="Disordered" evidence="9">
    <location>
        <begin position="849"/>
        <end position="879"/>
    </location>
</feature>
<evidence type="ECO:0000313" key="12">
    <source>
        <dbReference type="Proteomes" id="UP000736335"/>
    </source>
</evidence>
<keyword evidence="12" id="KW-1185">Reference proteome</keyword>
<evidence type="ECO:0000259" key="10">
    <source>
        <dbReference type="Pfam" id="PF23769"/>
    </source>
</evidence>
<dbReference type="InterPro" id="IPR036322">
    <property type="entry name" value="WD40_repeat_dom_sf"/>
</dbReference>
<dbReference type="SUPFAM" id="SSF50978">
    <property type="entry name" value="WD40 repeat-like"/>
    <property type="match status" value="2"/>
</dbReference>
<dbReference type="InterPro" id="IPR057644">
    <property type="entry name" value="Beta-prop_WDR75_2nd"/>
</dbReference>
<dbReference type="PANTHER" id="PTHR44215:SF1">
    <property type="entry name" value="WD REPEAT-CONTAINING PROTEIN 75"/>
    <property type="match status" value="1"/>
</dbReference>
<dbReference type="PANTHER" id="PTHR44215">
    <property type="entry name" value="WD REPEAT-CONTAINING PROTEIN 75"/>
    <property type="match status" value="1"/>
</dbReference>
<gene>
    <name evidence="11" type="ORF">BJ322DRAFT_1121437</name>
</gene>
<evidence type="ECO:0000256" key="1">
    <source>
        <dbReference type="ARBA" id="ARBA00004604"/>
    </source>
</evidence>
<dbReference type="Proteomes" id="UP000736335">
    <property type="component" value="Unassembled WGS sequence"/>
</dbReference>
<evidence type="ECO:0000256" key="4">
    <source>
        <dbReference type="ARBA" id="ARBA00022574"/>
    </source>
</evidence>